<proteinExistence type="predicted"/>
<name>A0A0K2UJ21_LEPSM</name>
<evidence type="ECO:0000256" key="1">
    <source>
        <dbReference type="SAM" id="MobiDB-lite"/>
    </source>
</evidence>
<organism evidence="2">
    <name type="scientific">Lepeophtheirus salmonis</name>
    <name type="common">Salmon louse</name>
    <name type="synonym">Caligus salmonis</name>
    <dbReference type="NCBI Taxonomy" id="72036"/>
    <lineage>
        <taxon>Eukaryota</taxon>
        <taxon>Metazoa</taxon>
        <taxon>Ecdysozoa</taxon>
        <taxon>Arthropoda</taxon>
        <taxon>Crustacea</taxon>
        <taxon>Multicrustacea</taxon>
        <taxon>Hexanauplia</taxon>
        <taxon>Copepoda</taxon>
        <taxon>Siphonostomatoida</taxon>
        <taxon>Caligidae</taxon>
        <taxon>Lepeophtheirus</taxon>
    </lineage>
</organism>
<feature type="region of interest" description="Disordered" evidence="1">
    <location>
        <begin position="1"/>
        <end position="21"/>
    </location>
</feature>
<accession>A0A0K2UJ21</accession>
<protein>
    <submittedName>
        <fullName evidence="2">Uncharacterized protein</fullName>
    </submittedName>
</protein>
<dbReference type="EMBL" id="HACA01020684">
    <property type="protein sequence ID" value="CDW38045.1"/>
    <property type="molecule type" value="Transcribed_RNA"/>
</dbReference>
<dbReference type="AlphaFoldDB" id="A0A0K2UJ21"/>
<evidence type="ECO:0000313" key="2">
    <source>
        <dbReference type="EMBL" id="CDW38045.1"/>
    </source>
</evidence>
<sequence length="21" mass="2335">MDDNSDEINKSTTITISIHSI</sequence>
<reference evidence="2" key="1">
    <citation type="submission" date="2014-05" db="EMBL/GenBank/DDBJ databases">
        <authorList>
            <person name="Chronopoulou M."/>
        </authorList>
    </citation>
    <scope>NUCLEOTIDE SEQUENCE</scope>
    <source>
        <tissue evidence="2">Whole organism</tissue>
    </source>
</reference>
<feature type="compositionally biased region" description="Low complexity" evidence="1">
    <location>
        <begin position="11"/>
        <end position="21"/>
    </location>
</feature>